<dbReference type="RefSeq" id="WP_119547156.1">
    <property type="nucleotide sequence ID" value="NZ_QXIR01000015.1"/>
</dbReference>
<evidence type="ECO:0000256" key="1">
    <source>
        <dbReference type="SAM" id="Phobius"/>
    </source>
</evidence>
<keyword evidence="1" id="KW-1133">Transmembrane helix</keyword>
<evidence type="ECO:0000313" key="2">
    <source>
        <dbReference type="EMBL" id="RIW33098.1"/>
    </source>
</evidence>
<proteinExistence type="predicted"/>
<accession>A0A3A1QYI5</accession>
<name>A0A3A1QYI5_9BACI</name>
<keyword evidence="3" id="KW-1185">Reference proteome</keyword>
<dbReference type="OrthoDB" id="2935900at2"/>
<dbReference type="AlphaFoldDB" id="A0A3A1QYI5"/>
<keyword evidence="1" id="KW-0812">Transmembrane</keyword>
<evidence type="ECO:0000313" key="3">
    <source>
        <dbReference type="Proteomes" id="UP000265801"/>
    </source>
</evidence>
<keyword evidence="1" id="KW-0472">Membrane</keyword>
<sequence>MKWFFPVMIIVGVLVSVFAVRGEKESDGSLTKRGFVKILIVLAVLFLASFGTVYFTR</sequence>
<comment type="caution">
    <text evidence="2">The sequence shown here is derived from an EMBL/GenBank/DDBJ whole genome shotgun (WGS) entry which is preliminary data.</text>
</comment>
<organism evidence="2 3">
    <name type="scientific">Bacillus salacetis</name>
    <dbReference type="NCBI Taxonomy" id="2315464"/>
    <lineage>
        <taxon>Bacteria</taxon>
        <taxon>Bacillati</taxon>
        <taxon>Bacillota</taxon>
        <taxon>Bacilli</taxon>
        <taxon>Bacillales</taxon>
        <taxon>Bacillaceae</taxon>
        <taxon>Bacillus</taxon>
    </lineage>
</organism>
<dbReference type="EMBL" id="QXIR01000015">
    <property type="protein sequence ID" value="RIW33098.1"/>
    <property type="molecule type" value="Genomic_DNA"/>
</dbReference>
<reference evidence="2 3" key="1">
    <citation type="submission" date="2018-09" db="EMBL/GenBank/DDBJ databases">
        <title>Bacillus saliacetes sp. nov., isolated from Thai shrimp paste (Ka-pi).</title>
        <authorList>
            <person name="Daroonpunt R."/>
            <person name="Tanasupawat S."/>
            <person name="Yiamsombut S."/>
        </authorList>
    </citation>
    <scope>NUCLEOTIDE SEQUENCE [LARGE SCALE GENOMIC DNA]</scope>
    <source>
        <strain evidence="2 3">SKP7-4</strain>
    </source>
</reference>
<dbReference type="Proteomes" id="UP000265801">
    <property type="component" value="Unassembled WGS sequence"/>
</dbReference>
<gene>
    <name evidence="2" type="ORF">D3H55_11975</name>
</gene>
<protein>
    <submittedName>
        <fullName evidence="2">DUF3976 domain-containing protein</fullName>
    </submittedName>
</protein>
<feature type="transmembrane region" description="Helical" evidence="1">
    <location>
        <begin position="35"/>
        <end position="55"/>
    </location>
</feature>